<evidence type="ECO:0000313" key="1">
    <source>
        <dbReference type="EMBL" id="AQK54236.1"/>
    </source>
</evidence>
<reference evidence="1" key="1">
    <citation type="submission" date="2015-12" db="EMBL/GenBank/DDBJ databases">
        <title>Update maize B73 reference genome by single molecule sequencing technologies.</title>
        <authorList>
            <consortium name="Maize Genome Sequencing Project"/>
            <person name="Ware D."/>
        </authorList>
    </citation>
    <scope>NUCLEOTIDE SEQUENCE</scope>
    <source>
        <tissue evidence="1">Seedling</tissue>
    </source>
</reference>
<sequence length="93" mass="10402">MALILPYNSAQCPPRQIFDASKGDGGGRRLRQRQHGVRRGSGDWRWCRHKRRQEPRCGCRTSAGGGGGTKLPHVLQKSFGEVQGILEHNRVLI</sequence>
<dbReference type="AlphaFoldDB" id="A0A1D6Q6W8"/>
<organism evidence="1">
    <name type="scientific">Zea mays</name>
    <name type="common">Maize</name>
    <dbReference type="NCBI Taxonomy" id="4577"/>
    <lineage>
        <taxon>Eukaryota</taxon>
        <taxon>Viridiplantae</taxon>
        <taxon>Streptophyta</taxon>
        <taxon>Embryophyta</taxon>
        <taxon>Tracheophyta</taxon>
        <taxon>Spermatophyta</taxon>
        <taxon>Magnoliopsida</taxon>
        <taxon>Liliopsida</taxon>
        <taxon>Poales</taxon>
        <taxon>Poaceae</taxon>
        <taxon>PACMAD clade</taxon>
        <taxon>Panicoideae</taxon>
        <taxon>Andropogonodae</taxon>
        <taxon>Andropogoneae</taxon>
        <taxon>Tripsacinae</taxon>
        <taxon>Zea</taxon>
    </lineage>
</organism>
<name>A0A1D6Q6W8_MAIZE</name>
<dbReference type="InParanoid" id="A0A1D6Q6W8"/>
<accession>A0A1D6Q6W8</accession>
<protein>
    <submittedName>
        <fullName evidence="1">Uncharacterized protein</fullName>
    </submittedName>
</protein>
<dbReference type="EMBL" id="CM000780">
    <property type="protein sequence ID" value="AQK54236.1"/>
    <property type="molecule type" value="Genomic_DNA"/>
</dbReference>
<proteinExistence type="predicted"/>
<gene>
    <name evidence="1" type="ORF">ZEAMMB73_Zm00001d051435</name>
</gene>